<reference evidence="2 3" key="1">
    <citation type="submission" date="2019-10" db="EMBL/GenBank/DDBJ databases">
        <title>Description of Paenibacillus terrestris sp. nov.</title>
        <authorList>
            <person name="Carlier A."/>
            <person name="Qi S."/>
        </authorList>
    </citation>
    <scope>NUCLEOTIDE SEQUENCE [LARGE SCALE GENOMIC DNA]</scope>
    <source>
        <strain evidence="2 3">LMG 31458</strain>
    </source>
</reference>
<organism evidence="2 3">
    <name type="scientific">Paenibacillus phytorum</name>
    <dbReference type="NCBI Taxonomy" id="2654977"/>
    <lineage>
        <taxon>Bacteria</taxon>
        <taxon>Bacillati</taxon>
        <taxon>Bacillota</taxon>
        <taxon>Bacilli</taxon>
        <taxon>Bacillales</taxon>
        <taxon>Paenibacillaceae</taxon>
        <taxon>Paenibacillus</taxon>
    </lineage>
</organism>
<dbReference type="Proteomes" id="UP000616779">
    <property type="component" value="Unassembled WGS sequence"/>
</dbReference>
<keyword evidence="1" id="KW-0812">Transmembrane</keyword>
<keyword evidence="3" id="KW-1185">Reference proteome</keyword>
<gene>
    <name evidence="2" type="ORF">GC098_14170</name>
</gene>
<dbReference type="RefSeq" id="WP_171643847.1">
    <property type="nucleotide sequence ID" value="NZ_WHOA01000095.1"/>
</dbReference>
<keyword evidence="1" id="KW-0472">Membrane</keyword>
<proteinExistence type="predicted"/>
<name>A0ABX1XXW4_9BACL</name>
<keyword evidence="1" id="KW-1133">Transmembrane helix</keyword>
<dbReference type="EMBL" id="WHOA01000095">
    <property type="protein sequence ID" value="NOU72559.1"/>
    <property type="molecule type" value="Genomic_DNA"/>
</dbReference>
<evidence type="ECO:0000256" key="1">
    <source>
        <dbReference type="SAM" id="Phobius"/>
    </source>
</evidence>
<comment type="caution">
    <text evidence="2">The sequence shown here is derived from an EMBL/GenBank/DDBJ whole genome shotgun (WGS) entry which is preliminary data.</text>
</comment>
<accession>A0ABX1XXW4</accession>
<evidence type="ECO:0000313" key="3">
    <source>
        <dbReference type="Proteomes" id="UP000616779"/>
    </source>
</evidence>
<sequence>MKKSKVIKLATAVTAVTAGALFVGYVVKKGKFPLSSRLVSDIAKVVSDSTIIAEKSFGGLTQSQINEIVSNTFRGVKAVIDGDTLEYVFKSASGKLTATERYTMDSAGKIVTTFQSFSDANSPRAFIINLIDAMKANGKS</sequence>
<feature type="transmembrane region" description="Helical" evidence="1">
    <location>
        <begin position="6"/>
        <end position="27"/>
    </location>
</feature>
<evidence type="ECO:0000313" key="2">
    <source>
        <dbReference type="EMBL" id="NOU72559.1"/>
    </source>
</evidence>
<protein>
    <submittedName>
        <fullName evidence="2">Uncharacterized protein</fullName>
    </submittedName>
</protein>